<evidence type="ECO:0000256" key="6">
    <source>
        <dbReference type="ARBA" id="ARBA00023163"/>
    </source>
</evidence>
<evidence type="ECO:0000256" key="5">
    <source>
        <dbReference type="ARBA" id="ARBA00023159"/>
    </source>
</evidence>
<evidence type="ECO:0000259" key="9">
    <source>
        <dbReference type="PROSITE" id="PS50045"/>
    </source>
</evidence>
<evidence type="ECO:0000256" key="8">
    <source>
        <dbReference type="SAM" id="Phobius"/>
    </source>
</evidence>
<dbReference type="Pfam" id="PF00672">
    <property type="entry name" value="HAMP"/>
    <property type="match status" value="1"/>
</dbReference>
<dbReference type="PRINTS" id="PR01590">
    <property type="entry name" value="HTHFIS"/>
</dbReference>
<evidence type="ECO:0000256" key="7">
    <source>
        <dbReference type="SAM" id="Coils"/>
    </source>
</evidence>
<dbReference type="Pfam" id="PF00158">
    <property type="entry name" value="Sigma54_activat"/>
    <property type="match status" value="1"/>
</dbReference>
<dbReference type="Gene3D" id="1.10.8.60">
    <property type="match status" value="1"/>
</dbReference>
<keyword evidence="4" id="KW-0238">DNA-binding</keyword>
<dbReference type="GO" id="GO:0006355">
    <property type="term" value="P:regulation of DNA-templated transcription"/>
    <property type="evidence" value="ECO:0007669"/>
    <property type="project" value="InterPro"/>
</dbReference>
<dbReference type="AlphaFoldDB" id="A0A7V4LBY5"/>
<dbReference type="InterPro" id="IPR025662">
    <property type="entry name" value="Sigma_54_int_dom_ATP-bd_1"/>
</dbReference>
<dbReference type="Gene3D" id="6.10.340.10">
    <property type="match status" value="1"/>
</dbReference>
<dbReference type="FunFam" id="3.40.50.300:FF:000006">
    <property type="entry name" value="DNA-binding transcriptional regulator NtrC"/>
    <property type="match status" value="1"/>
</dbReference>
<protein>
    <submittedName>
        <fullName evidence="11">HAMP domain-containing protein</fullName>
    </submittedName>
</protein>
<dbReference type="InterPro" id="IPR027417">
    <property type="entry name" value="P-loop_NTPase"/>
</dbReference>
<comment type="caution">
    <text evidence="11">The sequence shown here is derived from an EMBL/GenBank/DDBJ whole genome shotgun (WGS) entry which is preliminary data.</text>
</comment>
<accession>A0A7V4LBY5</accession>
<reference evidence="11" key="1">
    <citation type="journal article" date="2020" name="mSystems">
        <title>Genome- and Community-Level Interaction Insights into Carbon Utilization and Element Cycling Functions of Hydrothermarchaeota in Hydrothermal Sediment.</title>
        <authorList>
            <person name="Zhou Z."/>
            <person name="Liu Y."/>
            <person name="Xu W."/>
            <person name="Pan J."/>
            <person name="Luo Z.H."/>
            <person name="Li M."/>
        </authorList>
    </citation>
    <scope>NUCLEOTIDE SEQUENCE [LARGE SCALE GENOMIC DNA]</scope>
    <source>
        <strain evidence="11">SpSt-548</strain>
    </source>
</reference>
<dbReference type="SUPFAM" id="SSF46689">
    <property type="entry name" value="Homeodomain-like"/>
    <property type="match status" value="1"/>
</dbReference>
<dbReference type="FunFam" id="1.10.8.60:FF:000014">
    <property type="entry name" value="DNA-binding transcriptional regulator NtrC"/>
    <property type="match status" value="1"/>
</dbReference>
<evidence type="ECO:0000259" key="10">
    <source>
        <dbReference type="PROSITE" id="PS50885"/>
    </source>
</evidence>
<dbReference type="InterPro" id="IPR003660">
    <property type="entry name" value="HAMP_dom"/>
</dbReference>
<evidence type="ECO:0000313" key="11">
    <source>
        <dbReference type="EMBL" id="HGS04530.1"/>
    </source>
</evidence>
<dbReference type="InterPro" id="IPR002197">
    <property type="entry name" value="HTH_Fis"/>
</dbReference>
<name>A0A7V4LBY5_9BACT</name>
<dbReference type="SUPFAM" id="SSF158472">
    <property type="entry name" value="HAMP domain-like"/>
    <property type="match status" value="1"/>
</dbReference>
<proteinExistence type="predicted"/>
<dbReference type="InterPro" id="IPR025944">
    <property type="entry name" value="Sigma_54_int_dom_CS"/>
</dbReference>
<organism evidence="11">
    <name type="scientific">Desulfobacca acetoxidans</name>
    <dbReference type="NCBI Taxonomy" id="60893"/>
    <lineage>
        <taxon>Bacteria</taxon>
        <taxon>Pseudomonadati</taxon>
        <taxon>Thermodesulfobacteriota</taxon>
        <taxon>Desulfobaccia</taxon>
        <taxon>Desulfobaccales</taxon>
        <taxon>Desulfobaccaceae</taxon>
        <taxon>Desulfobacca</taxon>
    </lineage>
</organism>
<dbReference type="InterPro" id="IPR025943">
    <property type="entry name" value="Sigma_54_int_dom_ATP-bd_2"/>
</dbReference>
<dbReference type="CDD" id="cd00009">
    <property type="entry name" value="AAA"/>
    <property type="match status" value="1"/>
</dbReference>
<dbReference type="InterPro" id="IPR009057">
    <property type="entry name" value="Homeodomain-like_sf"/>
</dbReference>
<keyword evidence="8" id="KW-0812">Transmembrane</keyword>
<keyword evidence="2" id="KW-0067">ATP-binding</keyword>
<dbReference type="PROSITE" id="PS50885">
    <property type="entry name" value="HAMP"/>
    <property type="match status" value="1"/>
</dbReference>
<dbReference type="SMART" id="SM00382">
    <property type="entry name" value="AAA"/>
    <property type="match status" value="1"/>
</dbReference>
<keyword evidence="6" id="KW-0804">Transcription</keyword>
<evidence type="ECO:0000256" key="3">
    <source>
        <dbReference type="ARBA" id="ARBA00023015"/>
    </source>
</evidence>
<dbReference type="GO" id="GO:0016020">
    <property type="term" value="C:membrane"/>
    <property type="evidence" value="ECO:0007669"/>
    <property type="project" value="InterPro"/>
</dbReference>
<keyword evidence="5" id="KW-0010">Activator</keyword>
<keyword evidence="3" id="KW-0805">Transcription regulation</keyword>
<dbReference type="InterPro" id="IPR058031">
    <property type="entry name" value="AAA_lid_NorR"/>
</dbReference>
<dbReference type="Pfam" id="PF02954">
    <property type="entry name" value="HTH_8"/>
    <property type="match status" value="1"/>
</dbReference>
<sequence>MGPKTLKTSLLTGIALIVVASGLAIALLVTHRFSSAFHQAMAQQSASLAHAAALEAADRILINDLVGLQKLLDQQKASNPHLGYLFVVRDGRILAHTFPRGVPVELLEANEPASAEEGGQRRIASRQGEHFLDTAWPIFAGKAGVLRLGFSEALYRNQIFHLWVQIGGLTLVILGLALVGGLMFSRRLIRPLAALVAATREIDRGAVKVRVPVECRTELAQLASSFNHMVARQEDYNRRLEEQTQELERAYRQTQAACQIMREVSALGSLKEIGAFLLKNVREEVSCSHLALIALNGTRDTLFVVDSQGVNLVRHPQQVKTAAALLGKLTKPVSRAGQVVKPPLLPESFPPTEPQALIPFSDGHLKGVVVIACHGPCHCPPDKLSWLGLILTQNAGALGRAMLHEEEAARLLMRVEAAAGFGDLIGKDPKMQAIYRLIEDVAPTDATVLIQGESGTGKELVARAIHRLSPRRDKPFVVINCSAYPASLLESELFGHEKGAFTGATRQKPGRFELAQGGTVFLDEVGDIPPPAQIKLLRVLQNRRFERVGGEKTLTVDVRILAATHRDLLAAVAQGTFREDLLYRLKVIPIHLPPLRDRRNDIPLLALHFLRLFASQQGKTLHDLSPEAMRLLLEYSWPGNVRELENTLEHAVVLAKGSRLEPWDFPAALHQKESKTPPVSLADRELQTLLEILKETGGNKKLTAQRLGISRSTVYAMLKRYKASSSSDPTTH</sequence>
<feature type="transmembrane region" description="Helical" evidence="8">
    <location>
        <begin position="162"/>
        <end position="184"/>
    </location>
</feature>
<dbReference type="PROSITE" id="PS00675">
    <property type="entry name" value="SIGMA54_INTERACT_1"/>
    <property type="match status" value="1"/>
</dbReference>
<feature type="domain" description="HAMP" evidence="10">
    <location>
        <begin position="186"/>
        <end position="238"/>
    </location>
</feature>
<keyword evidence="8" id="KW-0472">Membrane</keyword>
<dbReference type="SMART" id="SM00304">
    <property type="entry name" value="HAMP"/>
    <property type="match status" value="1"/>
</dbReference>
<keyword evidence="7" id="KW-0175">Coiled coil</keyword>
<dbReference type="CDD" id="cd06225">
    <property type="entry name" value="HAMP"/>
    <property type="match status" value="1"/>
</dbReference>
<feature type="domain" description="Sigma-54 factor interaction" evidence="9">
    <location>
        <begin position="424"/>
        <end position="653"/>
    </location>
</feature>
<dbReference type="InterPro" id="IPR003593">
    <property type="entry name" value="AAA+_ATPase"/>
</dbReference>
<dbReference type="GO" id="GO:0043565">
    <property type="term" value="F:sequence-specific DNA binding"/>
    <property type="evidence" value="ECO:0007669"/>
    <property type="project" value="InterPro"/>
</dbReference>
<dbReference type="PROSITE" id="PS00676">
    <property type="entry name" value="SIGMA54_INTERACT_2"/>
    <property type="match status" value="1"/>
</dbReference>
<evidence type="ECO:0000256" key="2">
    <source>
        <dbReference type="ARBA" id="ARBA00022840"/>
    </source>
</evidence>
<keyword evidence="8" id="KW-1133">Transmembrane helix</keyword>
<dbReference type="GO" id="GO:0007165">
    <property type="term" value="P:signal transduction"/>
    <property type="evidence" value="ECO:0007669"/>
    <property type="project" value="InterPro"/>
</dbReference>
<dbReference type="PANTHER" id="PTHR32071:SF117">
    <property type="entry name" value="PTS-DEPENDENT DIHYDROXYACETONE KINASE OPERON REGULATORY PROTEIN-RELATED"/>
    <property type="match status" value="1"/>
</dbReference>
<dbReference type="Gene3D" id="1.10.10.60">
    <property type="entry name" value="Homeodomain-like"/>
    <property type="match status" value="1"/>
</dbReference>
<dbReference type="InterPro" id="IPR002078">
    <property type="entry name" value="Sigma_54_int"/>
</dbReference>
<dbReference type="SUPFAM" id="SSF52540">
    <property type="entry name" value="P-loop containing nucleoside triphosphate hydrolases"/>
    <property type="match status" value="1"/>
</dbReference>
<gene>
    <name evidence="11" type="ORF">ENT08_02135</name>
</gene>
<feature type="coiled-coil region" evidence="7">
    <location>
        <begin position="230"/>
        <end position="257"/>
    </location>
</feature>
<evidence type="ECO:0000256" key="4">
    <source>
        <dbReference type="ARBA" id="ARBA00023125"/>
    </source>
</evidence>
<dbReference type="Gene3D" id="3.40.50.300">
    <property type="entry name" value="P-loop containing nucleotide triphosphate hydrolases"/>
    <property type="match status" value="1"/>
</dbReference>
<dbReference type="PROSITE" id="PS00688">
    <property type="entry name" value="SIGMA54_INTERACT_3"/>
    <property type="match status" value="1"/>
</dbReference>
<dbReference type="GO" id="GO:0005524">
    <property type="term" value="F:ATP binding"/>
    <property type="evidence" value="ECO:0007669"/>
    <property type="project" value="UniProtKB-KW"/>
</dbReference>
<dbReference type="Pfam" id="PF25601">
    <property type="entry name" value="AAA_lid_14"/>
    <property type="match status" value="1"/>
</dbReference>
<evidence type="ECO:0000256" key="1">
    <source>
        <dbReference type="ARBA" id="ARBA00022741"/>
    </source>
</evidence>
<dbReference type="PROSITE" id="PS50045">
    <property type="entry name" value="SIGMA54_INTERACT_4"/>
    <property type="match status" value="1"/>
</dbReference>
<dbReference type="EMBL" id="DSXI01000122">
    <property type="protein sequence ID" value="HGS04530.1"/>
    <property type="molecule type" value="Genomic_DNA"/>
</dbReference>
<dbReference type="PANTHER" id="PTHR32071">
    <property type="entry name" value="TRANSCRIPTIONAL REGULATORY PROTEIN"/>
    <property type="match status" value="1"/>
</dbReference>
<keyword evidence="1" id="KW-0547">Nucleotide-binding</keyword>